<feature type="transmembrane region" description="Helical" evidence="6">
    <location>
        <begin position="78"/>
        <end position="96"/>
    </location>
</feature>
<name>A0ABU9X2S7_9MICC</name>
<dbReference type="Proteomes" id="UP001422074">
    <property type="component" value="Unassembled WGS sequence"/>
</dbReference>
<evidence type="ECO:0000256" key="6">
    <source>
        <dbReference type="SAM" id="Phobius"/>
    </source>
</evidence>
<keyword evidence="9" id="KW-1185">Reference proteome</keyword>
<feature type="transmembrane region" description="Helical" evidence="6">
    <location>
        <begin position="151"/>
        <end position="169"/>
    </location>
</feature>
<dbReference type="EMBL" id="JBDFRB010000017">
    <property type="protein sequence ID" value="MEN2745755.1"/>
    <property type="molecule type" value="Genomic_DNA"/>
</dbReference>
<dbReference type="InterPro" id="IPR049453">
    <property type="entry name" value="Memb_transporter_dom"/>
</dbReference>
<comment type="caution">
    <text evidence="8">The sequence shown here is derived from an EMBL/GenBank/DDBJ whole genome shotgun (WGS) entry which is preliminary data.</text>
</comment>
<accession>A0ABU9X2S7</accession>
<keyword evidence="4 6" id="KW-0472">Membrane</keyword>
<feature type="region of interest" description="Disordered" evidence="5">
    <location>
        <begin position="1"/>
        <end position="23"/>
    </location>
</feature>
<organism evidence="8 9">
    <name type="scientific">Sinomonas halotolerans</name>
    <dbReference type="NCBI Taxonomy" id="1644133"/>
    <lineage>
        <taxon>Bacteria</taxon>
        <taxon>Bacillati</taxon>
        <taxon>Actinomycetota</taxon>
        <taxon>Actinomycetes</taxon>
        <taxon>Micrococcales</taxon>
        <taxon>Micrococcaceae</taxon>
        <taxon>Sinomonas</taxon>
    </lineage>
</organism>
<evidence type="ECO:0000256" key="1">
    <source>
        <dbReference type="ARBA" id="ARBA00004141"/>
    </source>
</evidence>
<proteinExistence type="predicted"/>
<comment type="subcellular location">
    <subcellularLocation>
        <location evidence="1">Membrane</location>
        <topology evidence="1">Multi-pass membrane protein</topology>
    </subcellularLocation>
</comment>
<protein>
    <submittedName>
        <fullName evidence="8">FUSC family protein</fullName>
    </submittedName>
</protein>
<reference evidence="8 9" key="1">
    <citation type="submission" date="2024-05" db="EMBL/GenBank/DDBJ databases">
        <title>Sinomonas sp. nov., isolated from a waste landfill.</title>
        <authorList>
            <person name="Zhao Y."/>
        </authorList>
    </citation>
    <scope>NUCLEOTIDE SEQUENCE [LARGE SCALE GENOMIC DNA]</scope>
    <source>
        <strain evidence="8 9">CCTCC AB2014300</strain>
    </source>
</reference>
<evidence type="ECO:0000313" key="9">
    <source>
        <dbReference type="Proteomes" id="UP001422074"/>
    </source>
</evidence>
<feature type="transmembrane region" description="Helical" evidence="6">
    <location>
        <begin position="129"/>
        <end position="145"/>
    </location>
</feature>
<feature type="transmembrane region" description="Helical" evidence="6">
    <location>
        <begin position="32"/>
        <end position="57"/>
    </location>
</feature>
<feature type="transmembrane region" description="Helical" evidence="6">
    <location>
        <begin position="295"/>
        <end position="312"/>
    </location>
</feature>
<gene>
    <name evidence="8" type="ORF">ABCQ75_14600</name>
</gene>
<keyword evidence="3 6" id="KW-1133">Transmembrane helix</keyword>
<feature type="domain" description="Integral membrane bound transporter" evidence="7">
    <location>
        <begin position="204"/>
        <end position="337"/>
    </location>
</feature>
<evidence type="ECO:0000256" key="3">
    <source>
        <dbReference type="ARBA" id="ARBA00022989"/>
    </source>
</evidence>
<evidence type="ECO:0000256" key="2">
    <source>
        <dbReference type="ARBA" id="ARBA00022692"/>
    </source>
</evidence>
<sequence length="367" mass="36754">MPQTVPPGPPSHRPPSHRLPSRRGDWQHAGRVALGLAVPGAALMLAGRPDLIIYAVFGSFTGMYGRGETRLARLRHQACGGAVIMAGASIGITLAAVDAGPWVLVACASLFAGAAGVVADGLGLRPQGPFFAVFALGALATVPAGRVAPVTAALLCAATALFSLLLGLLGRADATARHGPDPVPGRLALASAHAVRYAAAAAAAGAAGVVLGVDHANWAIASAIVPLSATDPGRHLRPGLASVARRGAHRVVGSLAGLVVAGALFDAGVDGGPAALTVMALLFPTELFMARNYGLALGFFTPLILMMTQLAAPSEPRSLVAFRAVDTVLGVAAGVLVAALASALASAQQRTTPKPASLYGPARVPRG</sequence>
<dbReference type="RefSeq" id="WP_345886298.1">
    <property type="nucleotide sequence ID" value="NZ_JBDFRB010000017.1"/>
</dbReference>
<feature type="compositionally biased region" description="Pro residues" evidence="5">
    <location>
        <begin position="1"/>
        <end position="13"/>
    </location>
</feature>
<feature type="transmembrane region" description="Helical" evidence="6">
    <location>
        <begin position="102"/>
        <end position="122"/>
    </location>
</feature>
<keyword evidence="2 6" id="KW-0812">Transmembrane</keyword>
<feature type="transmembrane region" description="Helical" evidence="6">
    <location>
        <begin position="324"/>
        <end position="345"/>
    </location>
</feature>
<dbReference type="Pfam" id="PF13515">
    <property type="entry name" value="FUSC_2"/>
    <property type="match status" value="1"/>
</dbReference>
<evidence type="ECO:0000313" key="8">
    <source>
        <dbReference type="EMBL" id="MEN2745755.1"/>
    </source>
</evidence>
<evidence type="ECO:0000259" key="7">
    <source>
        <dbReference type="Pfam" id="PF13515"/>
    </source>
</evidence>
<evidence type="ECO:0000256" key="4">
    <source>
        <dbReference type="ARBA" id="ARBA00023136"/>
    </source>
</evidence>
<evidence type="ECO:0000256" key="5">
    <source>
        <dbReference type="SAM" id="MobiDB-lite"/>
    </source>
</evidence>